<sequence>MWVTVPSFGGMGVLAWMKGGYSRPQKEAPCFSAAPRNNNTGTASPFSFPGSKQEAAAAAAAAAGGGGGAAAAAGRQEGGTSEKVRQVNYCGACIFSFFYISLLSRAFLKKAYFASNCYFLPSLTDSLGGISFSLLFVVFPH</sequence>
<reference evidence="2 3" key="1">
    <citation type="journal article" date="2018" name="Nat. Ecol. Evol.">
        <title>Pezizomycetes genomes reveal the molecular basis of ectomycorrhizal truffle lifestyle.</title>
        <authorList>
            <person name="Murat C."/>
            <person name="Payen T."/>
            <person name="Noel B."/>
            <person name="Kuo A."/>
            <person name="Morin E."/>
            <person name="Chen J."/>
            <person name="Kohler A."/>
            <person name="Krizsan K."/>
            <person name="Balestrini R."/>
            <person name="Da Silva C."/>
            <person name="Montanini B."/>
            <person name="Hainaut M."/>
            <person name="Levati E."/>
            <person name="Barry K.W."/>
            <person name="Belfiori B."/>
            <person name="Cichocki N."/>
            <person name="Clum A."/>
            <person name="Dockter R.B."/>
            <person name="Fauchery L."/>
            <person name="Guy J."/>
            <person name="Iotti M."/>
            <person name="Le Tacon F."/>
            <person name="Lindquist E.A."/>
            <person name="Lipzen A."/>
            <person name="Malagnac F."/>
            <person name="Mello A."/>
            <person name="Molinier V."/>
            <person name="Miyauchi S."/>
            <person name="Poulain J."/>
            <person name="Riccioni C."/>
            <person name="Rubini A."/>
            <person name="Sitrit Y."/>
            <person name="Splivallo R."/>
            <person name="Traeger S."/>
            <person name="Wang M."/>
            <person name="Zifcakova L."/>
            <person name="Wipf D."/>
            <person name="Zambonelli A."/>
            <person name="Paolocci F."/>
            <person name="Nowrousian M."/>
            <person name="Ottonello S."/>
            <person name="Baldrian P."/>
            <person name="Spatafora J.W."/>
            <person name="Henrissat B."/>
            <person name="Nagy L.G."/>
            <person name="Aury J.M."/>
            <person name="Wincker P."/>
            <person name="Grigoriev I.V."/>
            <person name="Bonfante P."/>
            <person name="Martin F.M."/>
        </authorList>
    </citation>
    <scope>NUCLEOTIDE SEQUENCE [LARGE SCALE GENOMIC DNA]</scope>
    <source>
        <strain evidence="2 3">120613-1</strain>
    </source>
</reference>
<keyword evidence="1" id="KW-0812">Transmembrane</keyword>
<gene>
    <name evidence="2" type="ORF">L873DRAFT_275201</name>
</gene>
<keyword evidence="1" id="KW-0472">Membrane</keyword>
<protein>
    <submittedName>
        <fullName evidence="2">Uncharacterized protein</fullName>
    </submittedName>
</protein>
<feature type="transmembrane region" description="Helical" evidence="1">
    <location>
        <begin position="55"/>
        <end position="74"/>
    </location>
</feature>
<accession>A0A3N4K1H7</accession>
<dbReference type="AlphaFoldDB" id="A0A3N4K1H7"/>
<keyword evidence="1" id="KW-1133">Transmembrane helix</keyword>
<feature type="transmembrane region" description="Helical" evidence="1">
    <location>
        <begin position="86"/>
        <end position="107"/>
    </location>
</feature>
<dbReference type="Proteomes" id="UP000276215">
    <property type="component" value="Unassembled WGS sequence"/>
</dbReference>
<organism evidence="2 3">
    <name type="scientific">Choiromyces venosus 120613-1</name>
    <dbReference type="NCBI Taxonomy" id="1336337"/>
    <lineage>
        <taxon>Eukaryota</taxon>
        <taxon>Fungi</taxon>
        <taxon>Dikarya</taxon>
        <taxon>Ascomycota</taxon>
        <taxon>Pezizomycotina</taxon>
        <taxon>Pezizomycetes</taxon>
        <taxon>Pezizales</taxon>
        <taxon>Tuberaceae</taxon>
        <taxon>Choiromyces</taxon>
    </lineage>
</organism>
<name>A0A3N4K1H7_9PEZI</name>
<feature type="transmembrane region" description="Helical" evidence="1">
    <location>
        <begin position="119"/>
        <end position="139"/>
    </location>
</feature>
<dbReference type="EMBL" id="ML120364">
    <property type="protein sequence ID" value="RPB03062.1"/>
    <property type="molecule type" value="Genomic_DNA"/>
</dbReference>
<evidence type="ECO:0000313" key="2">
    <source>
        <dbReference type="EMBL" id="RPB03062.1"/>
    </source>
</evidence>
<proteinExistence type="predicted"/>
<evidence type="ECO:0000256" key="1">
    <source>
        <dbReference type="SAM" id="Phobius"/>
    </source>
</evidence>
<keyword evidence="3" id="KW-1185">Reference proteome</keyword>
<evidence type="ECO:0000313" key="3">
    <source>
        <dbReference type="Proteomes" id="UP000276215"/>
    </source>
</evidence>